<dbReference type="RefSeq" id="WP_052138715.1">
    <property type="nucleotide sequence ID" value="NZ_BJMC01000009.1"/>
</dbReference>
<reference evidence="1 2" key="1">
    <citation type="journal article" date="2015" name="Genome Announc.">
        <title>Complete Genome Sequence of Steroid-Transforming Nocardioides simplex VKM Ac-2033D.</title>
        <authorList>
            <person name="Shtratnikova V.Y."/>
            <person name="Schelkunov M.I."/>
            <person name="Pekov Y.A."/>
            <person name="Fokina V.V."/>
            <person name="Logacheva M.D."/>
            <person name="Sokolov S.L."/>
            <person name="Bragin E.Y."/>
            <person name="Ashapkin V.V."/>
            <person name="Donova M.V."/>
        </authorList>
    </citation>
    <scope>NUCLEOTIDE SEQUENCE [LARGE SCALE GENOMIC DNA]</scope>
    <source>
        <strain evidence="1 2">VKM Ac-2033D</strain>
    </source>
</reference>
<sequence length="134" mass="14103">MINIDLTEIDHLAADLRSAPARVEPAVDAEVGRGGYRVQGRAQVNAPKDTGTLASSITTDLGHLSYEVGPEVNYGGFVEEGTSGPYPIENAFGLGILVMHPGIDPQPYLGPAFDADLSRTERGILKAAADRTLG</sequence>
<dbReference type="STRING" id="2045.KR76_15240"/>
<dbReference type="InterPro" id="IPR010064">
    <property type="entry name" value="HK97-gp10_tail"/>
</dbReference>
<gene>
    <name evidence="1" type="ORF">KR76_15240</name>
</gene>
<dbReference type="Pfam" id="PF04883">
    <property type="entry name" value="HK97-gp10_like"/>
    <property type="match status" value="1"/>
</dbReference>
<name>A0A0C5XH62_NOCSI</name>
<proteinExistence type="predicted"/>
<dbReference type="OrthoDB" id="886754at2"/>
<accession>A0A0C5XH62</accession>
<dbReference type="HOGENOM" id="CLU_127674_4_2_11"/>
<dbReference type="Proteomes" id="UP000030300">
    <property type="component" value="Chromosome"/>
</dbReference>
<dbReference type="KEGG" id="psim:KR76_15240"/>
<protein>
    <submittedName>
        <fullName evidence="1">Uncharacterized protein</fullName>
    </submittedName>
</protein>
<dbReference type="GeneID" id="96612607"/>
<evidence type="ECO:0000313" key="1">
    <source>
        <dbReference type="EMBL" id="AJR18466.1"/>
    </source>
</evidence>
<keyword evidence="2" id="KW-1185">Reference proteome</keyword>
<dbReference type="AlphaFoldDB" id="A0A0C5XH62"/>
<dbReference type="EMBL" id="CP009896">
    <property type="protein sequence ID" value="AJR18466.1"/>
    <property type="molecule type" value="Genomic_DNA"/>
</dbReference>
<organism evidence="1 2">
    <name type="scientific">Nocardioides simplex</name>
    <name type="common">Arthrobacter simplex</name>
    <dbReference type="NCBI Taxonomy" id="2045"/>
    <lineage>
        <taxon>Bacteria</taxon>
        <taxon>Bacillati</taxon>
        <taxon>Actinomycetota</taxon>
        <taxon>Actinomycetes</taxon>
        <taxon>Propionibacteriales</taxon>
        <taxon>Nocardioidaceae</taxon>
        <taxon>Pimelobacter</taxon>
    </lineage>
</organism>
<evidence type="ECO:0000313" key="2">
    <source>
        <dbReference type="Proteomes" id="UP000030300"/>
    </source>
</evidence>